<dbReference type="InterPro" id="IPR036514">
    <property type="entry name" value="SGNH_hydro_sf"/>
</dbReference>
<dbReference type="EMBL" id="QMIE01000004">
    <property type="protein sequence ID" value="TVM18265.1"/>
    <property type="molecule type" value="Genomic_DNA"/>
</dbReference>
<comment type="caution">
    <text evidence="1">The sequence shown here is derived from an EMBL/GenBank/DDBJ whole genome shotgun (WGS) entry which is preliminary data.</text>
</comment>
<reference evidence="1 2" key="1">
    <citation type="submission" date="2018-06" db="EMBL/GenBank/DDBJ databases">
        <title>Complete genome of Desulfovibrio indonesiensis P37SLT.</title>
        <authorList>
            <person name="Crispim J.S."/>
            <person name="Vidigal P.M.P."/>
            <person name="Silva L.C.F."/>
            <person name="Laguardia C.N."/>
            <person name="Araujo L.C."/>
            <person name="Dias R.S."/>
            <person name="Sousa M.P."/>
            <person name="Paula S.O."/>
            <person name="Silva C."/>
        </authorList>
    </citation>
    <scope>NUCLEOTIDE SEQUENCE [LARGE SCALE GENOMIC DNA]</scope>
    <source>
        <strain evidence="1 2">P37SLT</strain>
    </source>
</reference>
<sequence>MVEGVARLAYGYMDKTWGLAVPPQVGMLDDELGWKLRPGVIAESKRTGVKVVYRINSKGLRDAEATYEKPPGVYRIVMLGDSRTFGFGVREEQHFPKLLQGYLPGVEVINMGVDGFGVDQNLLFLRHEGFKYEPDLVISYVPHFKDERHMHDRRWNMGKPMFEVAEDGALVLTNSPVANNDAWYVAIRRVDRFLSVSRAYAIFRDMGMMITLALKGGGAPHAHDTEALRDNGLGSVAGLFGPSAAYAESHGQSSGRQGYTEQEVLDRAVAIIEQKSKEAREHGAEYICMTQLYGLIEACEEKGINVLDVRSVLSNALFKLPDGLGHINEAGQGALAWEMTRQLVNSGIIPLEPPSEEDLKRSGGV</sequence>
<dbReference type="Gene3D" id="3.40.50.1110">
    <property type="entry name" value="SGNH hydrolase"/>
    <property type="match status" value="1"/>
</dbReference>
<gene>
    <name evidence="1" type="ORF">DPQ33_05785</name>
</gene>
<dbReference type="SUPFAM" id="SSF52266">
    <property type="entry name" value="SGNH hydrolase"/>
    <property type="match status" value="1"/>
</dbReference>
<protein>
    <recommendedName>
        <fullName evidence="3">SGNH/GDSL hydrolase family protein</fullName>
    </recommendedName>
</protein>
<evidence type="ECO:0000313" key="2">
    <source>
        <dbReference type="Proteomes" id="UP000448292"/>
    </source>
</evidence>
<name>A0A7M3MGT5_9BACT</name>
<keyword evidence="2" id="KW-1185">Reference proteome</keyword>
<dbReference type="AlphaFoldDB" id="A0A7M3MGT5"/>
<evidence type="ECO:0008006" key="3">
    <source>
        <dbReference type="Google" id="ProtNLM"/>
    </source>
</evidence>
<proteinExistence type="predicted"/>
<organism evidence="1 2">
    <name type="scientific">Oceanidesulfovibrio indonesiensis</name>
    <dbReference type="NCBI Taxonomy" id="54767"/>
    <lineage>
        <taxon>Bacteria</taxon>
        <taxon>Pseudomonadati</taxon>
        <taxon>Thermodesulfobacteriota</taxon>
        <taxon>Desulfovibrionia</taxon>
        <taxon>Desulfovibrionales</taxon>
        <taxon>Desulfovibrionaceae</taxon>
        <taxon>Oceanidesulfovibrio</taxon>
    </lineage>
</organism>
<accession>A0A7M3MGT5</accession>
<dbReference type="GO" id="GO:0016788">
    <property type="term" value="F:hydrolase activity, acting on ester bonds"/>
    <property type="evidence" value="ECO:0007669"/>
    <property type="project" value="UniProtKB-ARBA"/>
</dbReference>
<dbReference type="Proteomes" id="UP000448292">
    <property type="component" value="Unassembled WGS sequence"/>
</dbReference>
<evidence type="ECO:0000313" key="1">
    <source>
        <dbReference type="EMBL" id="TVM18265.1"/>
    </source>
</evidence>